<dbReference type="GO" id="GO:0003924">
    <property type="term" value="F:GTPase activity"/>
    <property type="evidence" value="ECO:0007669"/>
    <property type="project" value="UniProtKB-UniRule"/>
</dbReference>
<dbReference type="AlphaFoldDB" id="A0A2U8I6J5"/>
<evidence type="ECO:0000313" key="12">
    <source>
        <dbReference type="EMBL" id="AWK14796.1"/>
    </source>
</evidence>
<dbReference type="Gene3D" id="1.10.260.30">
    <property type="entry name" value="Signal recognition particle, SRP54 subunit, M-domain"/>
    <property type="match status" value="1"/>
</dbReference>
<dbReference type="HAMAP" id="MF_00306">
    <property type="entry name" value="SRP54"/>
    <property type="match status" value="1"/>
</dbReference>
<comment type="catalytic activity">
    <reaction evidence="9 10">
        <text>GTP + H2O = GDP + phosphate + H(+)</text>
        <dbReference type="Rhea" id="RHEA:19669"/>
        <dbReference type="ChEBI" id="CHEBI:15377"/>
        <dbReference type="ChEBI" id="CHEBI:15378"/>
        <dbReference type="ChEBI" id="CHEBI:37565"/>
        <dbReference type="ChEBI" id="CHEBI:43474"/>
        <dbReference type="ChEBI" id="CHEBI:58189"/>
        <dbReference type="EC" id="3.6.5.4"/>
    </reaction>
</comment>
<feature type="domain" description="SRP54-type proteins GTP-binding" evidence="11">
    <location>
        <begin position="269"/>
        <end position="282"/>
    </location>
</feature>
<dbReference type="Gene3D" id="1.20.120.140">
    <property type="entry name" value="Signal recognition particle SRP54, nucleotide-binding domain"/>
    <property type="match status" value="1"/>
</dbReference>
<dbReference type="PANTHER" id="PTHR11564">
    <property type="entry name" value="SIGNAL RECOGNITION PARTICLE 54K PROTEIN SRP54"/>
    <property type="match status" value="1"/>
</dbReference>
<keyword evidence="13" id="KW-1185">Reference proteome</keyword>
<keyword evidence="2 10" id="KW-0963">Cytoplasm</keyword>
<evidence type="ECO:0000256" key="8">
    <source>
        <dbReference type="ARBA" id="ARBA00023274"/>
    </source>
</evidence>
<comment type="subcellular location">
    <subcellularLocation>
        <location evidence="10">Cytoplasm</location>
    </subcellularLocation>
    <text evidence="10">The SRP-RNC complex is targeted to the cytoplasmic membrane.</text>
</comment>
<dbReference type="RefSeq" id="WP_072550118.1">
    <property type="nucleotide sequence ID" value="NZ_CP021659.1"/>
</dbReference>
<dbReference type="Pfam" id="PF02978">
    <property type="entry name" value="SRP_SPB"/>
    <property type="match status" value="1"/>
</dbReference>
<dbReference type="SMART" id="SM00962">
    <property type="entry name" value="SRP54"/>
    <property type="match status" value="1"/>
</dbReference>
<comment type="similarity">
    <text evidence="1 10">Belongs to the GTP-binding SRP family. SRP54 subfamily.</text>
</comment>
<evidence type="ECO:0000256" key="1">
    <source>
        <dbReference type="ARBA" id="ARBA00005450"/>
    </source>
</evidence>
<sequence>MFENLTDRLSGAMRNISGRGRLTEKNIKDALREVHVALLDADVSLSVVQAIISEITKHALGKTVNRGFTPGQELIKIVKRELTSAMGDANSELSLAAQPPAVVLVAGLQGAGKTTSVAKLGKFLKAKHKKKVLVVSADVYRPAAIQQLERLAQEVEIDFYPSHEQEEPIDIVNRALERAEIEFYDVLIVDTAGRLHVDDAMMDEIKKLHTAVNPVETLFVVDAMTGQDAANIATAFNQALPLTGVVLTKVDGDARGGAALSIRHLTGKPIKFLGVGEKTDALKPFYPDRIASRILGMGDVLSLIDDIESTVNQAQAKKMATKLKKGHGFDLNDFQEQLKQMRNMGGVNNMLNKMPGIGQLSGNIKSQMDDKMTVRMEAIINSMTLKERAKPEIIKGSHRRRIASGSGVQVHDVNVLLKQFDDMQRMMKKMKNGGMTKMMRSMRGMMLPGFLGR</sequence>
<feature type="binding site" evidence="10">
    <location>
        <begin position="248"/>
        <end position="251"/>
    </location>
    <ligand>
        <name>GTP</name>
        <dbReference type="ChEBI" id="CHEBI:37565"/>
    </ligand>
</feature>
<dbReference type="GO" id="GO:0006614">
    <property type="term" value="P:SRP-dependent cotranslational protein targeting to membrane"/>
    <property type="evidence" value="ECO:0007669"/>
    <property type="project" value="InterPro"/>
</dbReference>
<dbReference type="GO" id="GO:0048500">
    <property type="term" value="C:signal recognition particle"/>
    <property type="evidence" value="ECO:0007669"/>
    <property type="project" value="UniProtKB-UniRule"/>
</dbReference>
<dbReference type="SUPFAM" id="SSF47446">
    <property type="entry name" value="Signal peptide-binding domain"/>
    <property type="match status" value="1"/>
</dbReference>
<reference evidence="12 13" key="1">
    <citation type="submission" date="2017-05" db="EMBL/GenBank/DDBJ databases">
        <title>Genome sequence of Candidatus Fukatsuia symbiotica and Candidatus Hamiltonella defensa from Acyrthosiphon pisum strain 5D.</title>
        <authorList>
            <person name="Patel V.A."/>
            <person name="Chevignon G."/>
            <person name="Russell J.A."/>
            <person name="Oliver K.M."/>
        </authorList>
    </citation>
    <scope>NUCLEOTIDE SEQUENCE [LARGE SCALE GENOMIC DNA]</scope>
    <source>
        <strain evidence="12 13">5D</strain>
    </source>
</reference>
<dbReference type="Pfam" id="PF02881">
    <property type="entry name" value="SRP54_N"/>
    <property type="match status" value="1"/>
</dbReference>
<comment type="function">
    <text evidence="10">Involved in targeting and insertion of nascent membrane proteins into the cytoplasmic membrane. Binds to the hydrophobic signal sequence of the ribosome-nascent chain (RNC) as it emerges from the ribosomes. The SRP-RNC complex is then targeted to the cytoplasmic membrane where it interacts with the SRP receptor FtsY. Interaction with FtsY leads to the transfer of the RNC complex to the Sec translocase for insertion into the membrane, the hydrolysis of GTP by both Ffh and FtsY, and the dissociation of the SRP-FtsY complex into the individual components.</text>
</comment>
<dbReference type="GO" id="GO:0005525">
    <property type="term" value="F:GTP binding"/>
    <property type="evidence" value="ECO:0007669"/>
    <property type="project" value="UniProtKB-UniRule"/>
</dbReference>
<dbReference type="EMBL" id="CP021659">
    <property type="protein sequence ID" value="AWK14796.1"/>
    <property type="molecule type" value="Genomic_DNA"/>
</dbReference>
<dbReference type="Proteomes" id="UP000261875">
    <property type="component" value="Chromosome"/>
</dbReference>
<accession>A0A2U8I6J5</accession>
<dbReference type="OrthoDB" id="9804720at2"/>
<dbReference type="InterPro" id="IPR004125">
    <property type="entry name" value="Signal_recog_particle_SRP54_M"/>
</dbReference>
<dbReference type="FunFam" id="3.40.50.300:FF:000022">
    <property type="entry name" value="Signal recognition particle 54 kDa subunit"/>
    <property type="match status" value="1"/>
</dbReference>
<dbReference type="Pfam" id="PF00448">
    <property type="entry name" value="SRP54"/>
    <property type="match status" value="1"/>
</dbReference>
<evidence type="ECO:0000256" key="4">
    <source>
        <dbReference type="ARBA" id="ARBA00022801"/>
    </source>
</evidence>
<dbReference type="InterPro" id="IPR022941">
    <property type="entry name" value="SRP54"/>
</dbReference>
<dbReference type="PROSITE" id="PS00300">
    <property type="entry name" value="SRP54"/>
    <property type="match status" value="1"/>
</dbReference>
<evidence type="ECO:0000256" key="9">
    <source>
        <dbReference type="ARBA" id="ARBA00048027"/>
    </source>
</evidence>
<dbReference type="NCBIfam" id="TIGR00959">
    <property type="entry name" value="ffh"/>
    <property type="match status" value="1"/>
</dbReference>
<evidence type="ECO:0000313" key="13">
    <source>
        <dbReference type="Proteomes" id="UP000261875"/>
    </source>
</evidence>
<dbReference type="InterPro" id="IPR003593">
    <property type="entry name" value="AAA+_ATPase"/>
</dbReference>
<keyword evidence="4 10" id="KW-0378">Hydrolase</keyword>
<keyword evidence="5 10" id="KW-0694">RNA-binding</keyword>
<proteinExistence type="inferred from homology"/>
<evidence type="ECO:0000259" key="11">
    <source>
        <dbReference type="PROSITE" id="PS00300"/>
    </source>
</evidence>
<organism evidence="12 13">
    <name type="scientific">Candidatus Fukatsuia symbiotica</name>
    <dbReference type="NCBI Taxonomy" id="1878942"/>
    <lineage>
        <taxon>Bacteria</taxon>
        <taxon>Pseudomonadati</taxon>
        <taxon>Pseudomonadota</taxon>
        <taxon>Gammaproteobacteria</taxon>
        <taxon>Enterobacterales</taxon>
        <taxon>Yersiniaceae</taxon>
        <taxon>Candidatus Fukatsuia</taxon>
    </lineage>
</organism>
<dbReference type="InterPro" id="IPR000897">
    <property type="entry name" value="SRP54_GTPase_dom"/>
</dbReference>
<dbReference type="SUPFAM" id="SSF52540">
    <property type="entry name" value="P-loop containing nucleoside triphosphate hydrolases"/>
    <property type="match status" value="1"/>
</dbReference>
<protein>
    <recommendedName>
        <fullName evidence="10">Signal recognition particle protein</fullName>
        <ecNumber evidence="10">3.6.5.4</ecNumber>
    </recommendedName>
    <alternativeName>
        <fullName evidence="10">Fifty-four homolog</fullName>
    </alternativeName>
</protein>
<evidence type="ECO:0000256" key="10">
    <source>
        <dbReference type="HAMAP-Rule" id="MF_00306"/>
    </source>
</evidence>
<dbReference type="InterPro" id="IPR013822">
    <property type="entry name" value="Signal_recog_particl_SRP54_hlx"/>
</dbReference>
<keyword evidence="7 10" id="KW-0733">Signal recognition particle</keyword>
<comment type="domain">
    <text evidence="10">Composed of three domains: the N-terminal N domain, which is responsible for interactions with the ribosome, the central G domain, which binds GTP, and the C-terminal M domain, which binds the RNA and the signal sequence of the RNC.</text>
</comment>
<dbReference type="InterPro" id="IPR042101">
    <property type="entry name" value="SRP54_N_sf"/>
</dbReference>
<dbReference type="InterPro" id="IPR027417">
    <property type="entry name" value="P-loop_NTPase"/>
</dbReference>
<feature type="binding site" evidence="10">
    <location>
        <begin position="107"/>
        <end position="114"/>
    </location>
    <ligand>
        <name>GTP</name>
        <dbReference type="ChEBI" id="CHEBI:37565"/>
    </ligand>
</feature>
<dbReference type="CDD" id="cd18539">
    <property type="entry name" value="SRP_G"/>
    <property type="match status" value="1"/>
</dbReference>
<gene>
    <name evidence="10" type="primary">ffh</name>
    <name evidence="12" type="ORF">CCS41_10450</name>
</gene>
<dbReference type="GO" id="GO:0008312">
    <property type="term" value="F:7S RNA binding"/>
    <property type="evidence" value="ECO:0007669"/>
    <property type="project" value="InterPro"/>
</dbReference>
<dbReference type="SMART" id="SM00963">
    <property type="entry name" value="SRP54_N"/>
    <property type="match status" value="1"/>
</dbReference>
<comment type="subunit">
    <text evidence="10">Part of the signal recognition particle protein translocation system, which is composed of SRP and FtsY. SRP is a ribonucleoprotein composed of Ffh and a 4.5S RNA molecule.</text>
</comment>
<evidence type="ECO:0000256" key="5">
    <source>
        <dbReference type="ARBA" id="ARBA00022884"/>
    </source>
</evidence>
<dbReference type="Gene3D" id="3.40.50.300">
    <property type="entry name" value="P-loop containing nucleotide triphosphate hydrolases"/>
    <property type="match status" value="1"/>
</dbReference>
<evidence type="ECO:0000256" key="6">
    <source>
        <dbReference type="ARBA" id="ARBA00023134"/>
    </source>
</evidence>
<dbReference type="STRING" id="1878942.GCA_900128755_01310"/>
<dbReference type="SMART" id="SM00382">
    <property type="entry name" value="AAA"/>
    <property type="match status" value="1"/>
</dbReference>
<name>A0A2U8I6J5_9GAMM</name>
<keyword evidence="6 10" id="KW-0342">GTP-binding</keyword>
<keyword evidence="8 10" id="KW-0687">Ribonucleoprotein</keyword>
<dbReference type="InterPro" id="IPR004780">
    <property type="entry name" value="SRP"/>
</dbReference>
<dbReference type="EC" id="3.6.5.4" evidence="10"/>
<dbReference type="KEGG" id="fsm:CCS41_10450"/>
<evidence type="ECO:0000256" key="2">
    <source>
        <dbReference type="ARBA" id="ARBA00022490"/>
    </source>
</evidence>
<evidence type="ECO:0000256" key="3">
    <source>
        <dbReference type="ARBA" id="ARBA00022741"/>
    </source>
</evidence>
<dbReference type="InterPro" id="IPR036891">
    <property type="entry name" value="Signal_recog_part_SRP54_M_sf"/>
</dbReference>
<dbReference type="FunFam" id="1.10.260.30:FF:000001">
    <property type="entry name" value="Signal recognition particle protein"/>
    <property type="match status" value="1"/>
</dbReference>
<keyword evidence="3 10" id="KW-0547">Nucleotide-binding</keyword>
<feature type="binding site" evidence="10">
    <location>
        <begin position="190"/>
        <end position="194"/>
    </location>
    <ligand>
        <name>GTP</name>
        <dbReference type="ChEBI" id="CHEBI:37565"/>
    </ligand>
</feature>
<dbReference type="PANTHER" id="PTHR11564:SF5">
    <property type="entry name" value="SIGNAL RECOGNITION PARTICLE SUBUNIT SRP54"/>
    <property type="match status" value="1"/>
</dbReference>
<evidence type="ECO:0000256" key="7">
    <source>
        <dbReference type="ARBA" id="ARBA00023135"/>
    </source>
</evidence>